<keyword evidence="3" id="KW-0175">Coiled coil</keyword>
<dbReference type="Gene3D" id="3.40.50.300">
    <property type="entry name" value="P-loop containing nucleotide triphosphate hydrolases"/>
    <property type="match status" value="2"/>
</dbReference>
<evidence type="ECO:0000313" key="7">
    <source>
        <dbReference type="Proteomes" id="UP001214250"/>
    </source>
</evidence>
<feature type="coiled-coil region" evidence="3">
    <location>
        <begin position="245"/>
        <end position="279"/>
    </location>
</feature>
<dbReference type="InterPro" id="IPR027417">
    <property type="entry name" value="P-loop_NTPase"/>
</dbReference>
<feature type="domain" description="ABC transporter" evidence="5">
    <location>
        <begin position="323"/>
        <end position="538"/>
    </location>
</feature>
<dbReference type="PANTHER" id="PTHR42855:SF2">
    <property type="entry name" value="DRUG RESISTANCE ABC TRANSPORTER,ATP-BINDING PROTEIN"/>
    <property type="match status" value="1"/>
</dbReference>
<dbReference type="PROSITE" id="PS50893">
    <property type="entry name" value="ABC_TRANSPORTER_2"/>
    <property type="match status" value="2"/>
</dbReference>
<dbReference type="Proteomes" id="UP001214250">
    <property type="component" value="Chromosome 1"/>
</dbReference>
<dbReference type="InterPro" id="IPR032781">
    <property type="entry name" value="ABC_tran_Xtn"/>
</dbReference>
<feature type="domain" description="ABC transporter" evidence="5">
    <location>
        <begin position="2"/>
        <end position="256"/>
    </location>
</feature>
<reference evidence="6 7" key="1">
    <citation type="submission" date="2023-02" db="EMBL/GenBank/DDBJ databases">
        <title>Genome sequence of Lentisphaera profundi SAORIC-696.</title>
        <authorList>
            <person name="Kim e."/>
            <person name="Cho J.-C."/>
            <person name="Choi A."/>
            <person name="Kang I."/>
        </authorList>
    </citation>
    <scope>NUCLEOTIDE SEQUENCE [LARGE SCALE GENOMIC DNA]</scope>
    <source>
        <strain evidence="6 7">SAORIC-696</strain>
    </source>
</reference>
<dbReference type="InterPro" id="IPR003439">
    <property type="entry name" value="ABC_transporter-like_ATP-bd"/>
</dbReference>
<sequence>MFRFDNIRKAYAGRMVLDDTSFHVHPGERAGLVGPNGAGKSTIFRILTGQESSDKGDVRLRKNIRIGWLRQNIPDELKHLPLLEFACKARPDLDAVQDRIIELEKNFSKALDQDKVLSQIGDLQHEFEAGGGYLIETAARTCLSGLGFSDEELEKPICEFSGGWQMRAELVRVVISDPDLLLLDEPTNYLDVPAVEWLREFMVNFRGTLLLISHDRYLLNELTEVTYEVYGGQVTRYPGNYDQYKNVRDERMERLELESDKLERKKEKLEGFVNRFKAKASKATQAKSRMKQLEKLESVETMVKVSSIDLRLGTPPSGSPVPVELEHMSKSYDGTNYIYKDLSLAIQDGEKIAVVGSNGMGKSTLLKIMANKLPIEEGKVSFGHKTTIGYHAQELTENFNSSLNLIEQCKSFAADTTEGRCRQLLGSFGFQGDDVFKLTGVLSGGEKIRLSLLKLLLAPQNMLLLDEPTTHLDIQAVESLQEALKEFPGTVCFVSHDIEFIRGVADTIFEVTPKGFRKFHGDYDYYLSKVKDEVDLEEKVEKAKVQDSSGSNRKGQRRKEAEERKQFKKKRGPLEKRTKVLETLIAKLEDEESKIVEEFYQEPPTARVQVMNNRLDEISKEKESAETEWEEKLGELELILAEIGEND</sequence>
<feature type="region of interest" description="Disordered" evidence="4">
    <location>
        <begin position="541"/>
        <end position="570"/>
    </location>
</feature>
<dbReference type="RefSeq" id="WP_274150775.1">
    <property type="nucleotide sequence ID" value="NZ_CP117811.1"/>
</dbReference>
<dbReference type="GO" id="GO:0005524">
    <property type="term" value="F:ATP binding"/>
    <property type="evidence" value="ECO:0007669"/>
    <property type="project" value="UniProtKB-KW"/>
</dbReference>
<keyword evidence="7" id="KW-1185">Reference proteome</keyword>
<dbReference type="Pfam" id="PF12848">
    <property type="entry name" value="ABC_tran_Xtn"/>
    <property type="match status" value="1"/>
</dbReference>
<protein>
    <submittedName>
        <fullName evidence="6">ABC-F family ATP-binding cassette domain-containing protein</fullName>
    </submittedName>
</protein>
<dbReference type="PANTHER" id="PTHR42855">
    <property type="entry name" value="ABC TRANSPORTER ATP-BINDING SUBUNIT"/>
    <property type="match status" value="1"/>
</dbReference>
<evidence type="ECO:0000259" key="5">
    <source>
        <dbReference type="PROSITE" id="PS50893"/>
    </source>
</evidence>
<gene>
    <name evidence="6" type="ORF">PQO03_01855</name>
</gene>
<evidence type="ECO:0000256" key="3">
    <source>
        <dbReference type="SAM" id="Coils"/>
    </source>
</evidence>
<evidence type="ECO:0000313" key="6">
    <source>
        <dbReference type="EMBL" id="WDE96710.1"/>
    </source>
</evidence>
<organism evidence="6 7">
    <name type="scientific">Lentisphaera profundi</name>
    <dbReference type="NCBI Taxonomy" id="1658616"/>
    <lineage>
        <taxon>Bacteria</taxon>
        <taxon>Pseudomonadati</taxon>
        <taxon>Lentisphaerota</taxon>
        <taxon>Lentisphaeria</taxon>
        <taxon>Lentisphaerales</taxon>
        <taxon>Lentisphaeraceae</taxon>
        <taxon>Lentisphaera</taxon>
    </lineage>
</organism>
<accession>A0ABY7VR85</accession>
<dbReference type="EMBL" id="CP117811">
    <property type="protein sequence ID" value="WDE96710.1"/>
    <property type="molecule type" value="Genomic_DNA"/>
</dbReference>
<dbReference type="CDD" id="cd03221">
    <property type="entry name" value="ABCF_EF-3"/>
    <property type="match status" value="2"/>
</dbReference>
<dbReference type="SMART" id="SM00382">
    <property type="entry name" value="AAA"/>
    <property type="match status" value="2"/>
</dbReference>
<name>A0ABY7VR85_9BACT</name>
<evidence type="ECO:0000256" key="1">
    <source>
        <dbReference type="ARBA" id="ARBA00022741"/>
    </source>
</evidence>
<proteinExistence type="predicted"/>
<dbReference type="SUPFAM" id="SSF52540">
    <property type="entry name" value="P-loop containing nucleoside triphosphate hydrolases"/>
    <property type="match status" value="2"/>
</dbReference>
<keyword evidence="1" id="KW-0547">Nucleotide-binding</keyword>
<dbReference type="InterPro" id="IPR003593">
    <property type="entry name" value="AAA+_ATPase"/>
</dbReference>
<evidence type="ECO:0000256" key="4">
    <source>
        <dbReference type="SAM" id="MobiDB-lite"/>
    </source>
</evidence>
<dbReference type="PROSITE" id="PS00211">
    <property type="entry name" value="ABC_TRANSPORTER_1"/>
    <property type="match status" value="1"/>
</dbReference>
<dbReference type="Pfam" id="PF00005">
    <property type="entry name" value="ABC_tran"/>
    <property type="match status" value="2"/>
</dbReference>
<dbReference type="InterPro" id="IPR017871">
    <property type="entry name" value="ABC_transporter-like_CS"/>
</dbReference>
<evidence type="ECO:0000256" key="2">
    <source>
        <dbReference type="ARBA" id="ARBA00022840"/>
    </source>
</evidence>
<dbReference type="InterPro" id="IPR051309">
    <property type="entry name" value="ABCF_ATPase"/>
</dbReference>
<feature type="coiled-coil region" evidence="3">
    <location>
        <begin position="574"/>
        <end position="628"/>
    </location>
</feature>
<keyword evidence="2 6" id="KW-0067">ATP-binding</keyword>